<reference evidence="3 4" key="1">
    <citation type="journal article" date="2019" name="BMC Genomics">
        <title>Chromosome level assembly and comparative genome analysis confirm lager-brewing yeasts originated from a single hybridization.</title>
        <authorList>
            <person name="Salazar A.N."/>
            <person name="Gorter de Vries A.R."/>
            <person name="van den Broek M."/>
            <person name="Brouwers N."/>
            <person name="de la Torre Cortes P."/>
            <person name="Kuijpers N.G.A."/>
            <person name="Daran J.G."/>
            <person name="Abeel T."/>
        </authorList>
    </citation>
    <scope>NUCLEOTIDE SEQUENCE [LARGE SCALE GENOMIC DNA]</scope>
    <source>
        <strain evidence="3 4">CBS 1483</strain>
    </source>
</reference>
<accession>A0A6C1DPF9</accession>
<dbReference type="PANTHER" id="PTHR48138">
    <property type="entry name" value="KERATINOCYTE PROLINE-RICH PROTEIN-RELATED"/>
    <property type="match status" value="1"/>
</dbReference>
<keyword evidence="4" id="KW-1185">Reference proteome</keyword>
<sequence>MTRDESVAINGCPNLDFNWHMSQQNILHYDMDVTSVSWVKDNTYQITIHVKAVKDIPLKYLWSLKIIGVNGPSSTVQLYGKNEKTYLISDPTDFTSTFQVYAYPSSDGCTVWMPNFQIQFEYLQGDAAQYWQTWQWGTTTFDLSTGCNNYDNQGHSQTDFPGFYWTYQCKGNNDGTCTKASSSSITTSSITTSSTTTSSTTTSSTTTSSSTTSSSTTSSSTTSSSTTSSSTTSSSTTSSSTTSSSTTSSSTKTSTTTSSTVKSSSTTSIDFTTSVDSHTSSSVADIYRSRTSTDVTTLAASTSPFSSFTSSDSSSSSDVTSSTIQTTSVDPTT</sequence>
<dbReference type="Pfam" id="PF10182">
    <property type="entry name" value="Flo11"/>
    <property type="match status" value="1"/>
</dbReference>
<feature type="compositionally biased region" description="Low complexity" evidence="1">
    <location>
        <begin position="296"/>
        <end position="333"/>
    </location>
</feature>
<dbReference type="PROSITE" id="PS51824">
    <property type="entry name" value="FLO11"/>
    <property type="match status" value="1"/>
</dbReference>
<feature type="domain" description="Flo11" evidence="2">
    <location>
        <begin position="1"/>
        <end position="175"/>
    </location>
</feature>
<name>A0A6C1DPF9_SACPS</name>
<dbReference type="OrthoDB" id="4070545at2759"/>
<feature type="region of interest" description="Disordered" evidence="1">
    <location>
        <begin position="291"/>
        <end position="333"/>
    </location>
</feature>
<dbReference type="Proteomes" id="UP000501346">
    <property type="component" value="Chromosome ScIV"/>
</dbReference>
<evidence type="ECO:0000313" key="3">
    <source>
        <dbReference type="EMBL" id="QID78500.1"/>
    </source>
</evidence>
<protein>
    <recommendedName>
        <fullName evidence="2">Flo11 domain-containing protein</fullName>
    </recommendedName>
</protein>
<dbReference type="PANTHER" id="PTHR48138:SF2">
    <property type="entry name" value="KERATINOCYTE PROLINE-RICH PROTEIN"/>
    <property type="match status" value="1"/>
</dbReference>
<dbReference type="InterPro" id="IPR052881">
    <property type="entry name" value="Keratinocyte_PR"/>
</dbReference>
<evidence type="ECO:0000256" key="1">
    <source>
        <dbReference type="SAM" id="MobiDB-lite"/>
    </source>
</evidence>
<gene>
    <name evidence="3" type="ORF">GRS66_000707</name>
</gene>
<feature type="region of interest" description="Disordered" evidence="1">
    <location>
        <begin position="188"/>
        <end position="264"/>
    </location>
</feature>
<dbReference type="SMART" id="SM01213">
    <property type="entry name" value="Flo11"/>
    <property type="match status" value="1"/>
</dbReference>
<dbReference type="AlphaFoldDB" id="A0A6C1DPF9"/>
<evidence type="ECO:0000259" key="2">
    <source>
        <dbReference type="PROSITE" id="PS51824"/>
    </source>
</evidence>
<dbReference type="EMBL" id="CP048985">
    <property type="protein sequence ID" value="QID78500.1"/>
    <property type="molecule type" value="Genomic_DNA"/>
</dbReference>
<dbReference type="InterPro" id="IPR018789">
    <property type="entry name" value="Flo11"/>
</dbReference>
<proteinExistence type="predicted"/>
<evidence type="ECO:0000313" key="4">
    <source>
        <dbReference type="Proteomes" id="UP000501346"/>
    </source>
</evidence>
<organism evidence="3 4">
    <name type="scientific">Saccharomyces pastorianus</name>
    <name type="common">Lager yeast</name>
    <name type="synonym">Saccharomyces cerevisiae x Saccharomyces eubayanus</name>
    <dbReference type="NCBI Taxonomy" id="27292"/>
    <lineage>
        <taxon>Eukaryota</taxon>
        <taxon>Fungi</taxon>
        <taxon>Dikarya</taxon>
        <taxon>Ascomycota</taxon>
        <taxon>Saccharomycotina</taxon>
        <taxon>Saccharomycetes</taxon>
        <taxon>Saccharomycetales</taxon>
        <taxon>Saccharomycetaceae</taxon>
        <taxon>Saccharomyces</taxon>
    </lineage>
</organism>